<dbReference type="Gene3D" id="3.30.200.20">
    <property type="entry name" value="Phosphorylase Kinase, domain 1"/>
    <property type="match status" value="1"/>
</dbReference>
<protein>
    <submittedName>
        <fullName evidence="2">Phosphotransferase family protein</fullName>
    </submittedName>
</protein>
<dbReference type="InterPro" id="IPR041726">
    <property type="entry name" value="ACAD10_11_N"/>
</dbReference>
<dbReference type="Pfam" id="PF01636">
    <property type="entry name" value="APH"/>
    <property type="match status" value="1"/>
</dbReference>
<comment type="caution">
    <text evidence="2">The sequence shown here is derived from an EMBL/GenBank/DDBJ whole genome shotgun (WGS) entry which is preliminary data.</text>
</comment>
<dbReference type="RefSeq" id="WP_286055778.1">
    <property type="nucleotide sequence ID" value="NZ_JASVWF010000006.1"/>
</dbReference>
<evidence type="ECO:0000313" key="2">
    <source>
        <dbReference type="EMBL" id="MDL5159202.1"/>
    </source>
</evidence>
<dbReference type="PANTHER" id="PTHR21310:SF40">
    <property type="entry name" value="AMINOGLYCOSIDE PHOSPHOTRANSFERASE DOMAIN-CONTAINING PROTEIN-RELATED"/>
    <property type="match status" value="1"/>
</dbReference>
<evidence type="ECO:0000313" key="3">
    <source>
        <dbReference type="Proteomes" id="UP001231924"/>
    </source>
</evidence>
<accession>A0ABT7MEV8</accession>
<dbReference type="CDD" id="cd05154">
    <property type="entry name" value="ACAD10_11_N-like"/>
    <property type="match status" value="1"/>
</dbReference>
<dbReference type="PANTHER" id="PTHR21310">
    <property type="entry name" value="AMINOGLYCOSIDE PHOSPHOTRANSFERASE-RELATED-RELATED"/>
    <property type="match status" value="1"/>
</dbReference>
<dbReference type="InterPro" id="IPR011009">
    <property type="entry name" value="Kinase-like_dom_sf"/>
</dbReference>
<dbReference type="Proteomes" id="UP001231924">
    <property type="component" value="Unassembled WGS sequence"/>
</dbReference>
<dbReference type="SUPFAM" id="SSF56112">
    <property type="entry name" value="Protein kinase-like (PK-like)"/>
    <property type="match status" value="1"/>
</dbReference>
<feature type="domain" description="Aminoglycoside phosphotransferase" evidence="1">
    <location>
        <begin position="30"/>
        <end position="255"/>
    </location>
</feature>
<dbReference type="EMBL" id="JASVWF010000006">
    <property type="protein sequence ID" value="MDL5159202.1"/>
    <property type="molecule type" value="Genomic_DNA"/>
</dbReference>
<proteinExistence type="predicted"/>
<reference evidence="2 3" key="1">
    <citation type="submission" date="2023-06" db="EMBL/GenBank/DDBJ databases">
        <title>Actinomycetospora Odt1-22.</title>
        <authorList>
            <person name="Supong K."/>
        </authorList>
    </citation>
    <scope>NUCLEOTIDE SEQUENCE [LARGE SCALE GENOMIC DNA]</scope>
    <source>
        <strain evidence="2 3">Odt1-22</strain>
    </source>
</reference>
<gene>
    <name evidence="2" type="ORF">QRT03_24770</name>
</gene>
<evidence type="ECO:0000259" key="1">
    <source>
        <dbReference type="Pfam" id="PF01636"/>
    </source>
</evidence>
<organism evidence="2 3">
    <name type="scientific">Actinomycetospora termitidis</name>
    <dbReference type="NCBI Taxonomy" id="3053470"/>
    <lineage>
        <taxon>Bacteria</taxon>
        <taxon>Bacillati</taxon>
        <taxon>Actinomycetota</taxon>
        <taxon>Actinomycetes</taxon>
        <taxon>Pseudonocardiales</taxon>
        <taxon>Pseudonocardiaceae</taxon>
        <taxon>Actinomycetospora</taxon>
    </lineage>
</organism>
<dbReference type="InterPro" id="IPR051678">
    <property type="entry name" value="AGP_Transferase"/>
</dbReference>
<dbReference type="Gene3D" id="3.90.1200.10">
    <property type="match status" value="1"/>
</dbReference>
<dbReference type="InterPro" id="IPR002575">
    <property type="entry name" value="Aminoglycoside_PTrfase"/>
</dbReference>
<name>A0ABT7MEV8_9PSEU</name>
<keyword evidence="3" id="KW-1185">Reference proteome</keyword>
<sequence length="344" mass="37274">MSRSGDSGVPDEAVAWFLDHVPDVSGEPVFRRITGGRSNLTYRVSDDAGTTWALRRPPLGGVLETAHDMGREWRFLSALAPTDVPVPPPVAFCDDHDVAGVDFYVMDFAPGRVLNSVEDAGWIPDDAVKQRIGESTMDVLAALHAVEPAEVGLDDLARPGNFVERQLKRWHRQAHASAVEDLSAIDRAHQALSERVPEPPANRIAHGDFRSGNISYLDDGTAAAVFDWELATIGDPYCDLGHILVSWSQPGDTVPAALPNPTQLGGFPTREDLIARYEQASGSKLPDIDFYIAFARWRAACIHAGVWTRYQAGDMGDAADADEVTGPEAIVAQAESALWQLGLS</sequence>